<proteinExistence type="predicted"/>
<feature type="transmembrane region" description="Helical" evidence="1">
    <location>
        <begin position="119"/>
        <end position="140"/>
    </location>
</feature>
<accession>A0A6M8MLK3</accession>
<evidence type="ECO:0000313" key="3">
    <source>
        <dbReference type="Proteomes" id="UP000501989"/>
    </source>
</evidence>
<gene>
    <name evidence="2" type="ORF">FX982_03768</name>
</gene>
<keyword evidence="1" id="KW-1133">Transmembrane helix</keyword>
<keyword evidence="1" id="KW-0812">Transmembrane</keyword>
<keyword evidence="3" id="KW-1185">Reference proteome</keyword>
<sequence length="142" mass="16648">MLPNYVQYRVELFKHRRDANALRKSEPPDSEQSYESGEMADYVRRWELSEQWRASIQTSYYRRKAESLLVQMPDESDSSFFSRVDWDVHPDEPYYLTPLGLRTVRDLIRAEQKQRRESVGYWFGMAVGLIGAVTGLVSAFKG</sequence>
<protein>
    <submittedName>
        <fullName evidence="2">Uncharacterized protein</fullName>
    </submittedName>
</protein>
<dbReference type="AlphaFoldDB" id="A0A6M8MLK3"/>
<dbReference type="EMBL" id="CP053746">
    <property type="protein sequence ID" value="QKF52776.1"/>
    <property type="molecule type" value="Genomic_DNA"/>
</dbReference>
<dbReference type="Proteomes" id="UP000501989">
    <property type="component" value="Chromosome"/>
</dbReference>
<dbReference type="KEGG" id="pgg:FX982_03768"/>
<dbReference type="RefSeq" id="WP_172612006.1">
    <property type="nucleotide sequence ID" value="NZ_CP053746.1"/>
</dbReference>
<evidence type="ECO:0000313" key="2">
    <source>
        <dbReference type="EMBL" id="QKF52776.1"/>
    </source>
</evidence>
<evidence type="ECO:0000256" key="1">
    <source>
        <dbReference type="SAM" id="Phobius"/>
    </source>
</evidence>
<reference evidence="3" key="1">
    <citation type="submission" date="2019-12" db="EMBL/GenBank/DDBJ databases">
        <title>Endophytic bacteria associated with Panax ginseng seedlings.</title>
        <authorList>
            <person name="Park J.M."/>
            <person name="Shin R."/>
            <person name="Jo S.H."/>
        </authorList>
    </citation>
    <scope>NUCLEOTIDE SEQUENCE [LARGE SCALE GENOMIC DNA]</scope>
    <source>
        <strain evidence="3">PgKB30</strain>
    </source>
</reference>
<keyword evidence="1" id="KW-0472">Membrane</keyword>
<organism evidence="2 3">
    <name type="scientific">Pseudomonas graminis</name>
    <dbReference type="NCBI Taxonomy" id="158627"/>
    <lineage>
        <taxon>Bacteria</taxon>
        <taxon>Pseudomonadati</taxon>
        <taxon>Pseudomonadota</taxon>
        <taxon>Gammaproteobacteria</taxon>
        <taxon>Pseudomonadales</taxon>
        <taxon>Pseudomonadaceae</taxon>
        <taxon>Pseudomonas</taxon>
    </lineage>
</organism>
<name>A0A6M8MLK3_9PSED</name>